<dbReference type="PANTHER" id="PTHR43140">
    <property type="entry name" value="TYPE-1 RESTRICTION ENZYME ECOKI SPECIFICITY PROTEIN"/>
    <property type="match status" value="1"/>
</dbReference>
<gene>
    <name evidence="6" type="ORF">ENV41_03545</name>
</gene>
<comment type="caution">
    <text evidence="6">The sequence shown here is derived from an EMBL/GenBank/DDBJ whole genome shotgun (WGS) entry which is preliminary data.</text>
</comment>
<dbReference type="GO" id="GO:0009307">
    <property type="term" value="P:DNA restriction-modification system"/>
    <property type="evidence" value="ECO:0007669"/>
    <property type="project" value="UniProtKB-KW"/>
</dbReference>
<feature type="domain" description="Type I restriction modification DNA specificity" evidence="5">
    <location>
        <begin position="80"/>
        <end position="198"/>
    </location>
</feature>
<dbReference type="EMBL" id="DTGG01000115">
    <property type="protein sequence ID" value="HFZ09188.1"/>
    <property type="molecule type" value="Genomic_DNA"/>
</dbReference>
<organism evidence="6">
    <name type="scientific">candidate division CPR3 bacterium</name>
    <dbReference type="NCBI Taxonomy" id="2268181"/>
    <lineage>
        <taxon>Bacteria</taxon>
        <taxon>Bacteria division CPR3</taxon>
    </lineage>
</organism>
<name>A0A7V3JAK6_UNCC3</name>
<dbReference type="CDD" id="cd17260">
    <property type="entry name" value="RMtype1_S_EcoEI-TRD1-CR1_like"/>
    <property type="match status" value="1"/>
</dbReference>
<keyword evidence="4" id="KW-0175">Coiled coil</keyword>
<evidence type="ECO:0000256" key="1">
    <source>
        <dbReference type="ARBA" id="ARBA00010923"/>
    </source>
</evidence>
<evidence type="ECO:0000313" key="6">
    <source>
        <dbReference type="EMBL" id="HFZ09188.1"/>
    </source>
</evidence>
<dbReference type="PANTHER" id="PTHR43140:SF1">
    <property type="entry name" value="TYPE I RESTRICTION ENZYME ECOKI SPECIFICITY SUBUNIT"/>
    <property type="match status" value="1"/>
</dbReference>
<dbReference type="InterPro" id="IPR044946">
    <property type="entry name" value="Restrct_endonuc_typeI_TRD_sf"/>
</dbReference>
<reference evidence="6" key="1">
    <citation type="journal article" date="2020" name="mSystems">
        <title>Genome- and Community-Level Interaction Insights into Carbon Utilization and Element Cycling Functions of Hydrothermarchaeota in Hydrothermal Sediment.</title>
        <authorList>
            <person name="Zhou Z."/>
            <person name="Liu Y."/>
            <person name="Xu W."/>
            <person name="Pan J."/>
            <person name="Luo Z.H."/>
            <person name="Li M."/>
        </authorList>
    </citation>
    <scope>NUCLEOTIDE SEQUENCE [LARGE SCALE GENOMIC DNA]</scope>
    <source>
        <strain evidence="6">SpSt-757</strain>
    </source>
</reference>
<evidence type="ECO:0000256" key="4">
    <source>
        <dbReference type="SAM" id="Coils"/>
    </source>
</evidence>
<dbReference type="InterPro" id="IPR051212">
    <property type="entry name" value="Type-I_RE_S_subunit"/>
</dbReference>
<dbReference type="AlphaFoldDB" id="A0A7V3JAK6"/>
<comment type="similarity">
    <text evidence="1">Belongs to the type-I restriction system S methylase family.</text>
</comment>
<dbReference type="GO" id="GO:0003677">
    <property type="term" value="F:DNA binding"/>
    <property type="evidence" value="ECO:0007669"/>
    <property type="project" value="UniProtKB-KW"/>
</dbReference>
<proteinExistence type="inferred from homology"/>
<protein>
    <recommendedName>
        <fullName evidence="5">Type I restriction modification DNA specificity domain-containing protein</fullName>
    </recommendedName>
</protein>
<evidence type="ECO:0000256" key="2">
    <source>
        <dbReference type="ARBA" id="ARBA00022747"/>
    </source>
</evidence>
<feature type="domain" description="Type I restriction modification DNA specificity" evidence="5">
    <location>
        <begin position="228"/>
        <end position="398"/>
    </location>
</feature>
<accession>A0A7V3JAK6</accession>
<dbReference type="Pfam" id="PF01420">
    <property type="entry name" value="Methylase_S"/>
    <property type="match status" value="2"/>
</dbReference>
<evidence type="ECO:0000256" key="3">
    <source>
        <dbReference type="ARBA" id="ARBA00023125"/>
    </source>
</evidence>
<sequence>MFRRFFPDDVATENWAIQEIKSVPKGWRLEAIKNIVSVVQSGFACPKKYEVSDGIPHLRPNNIGFWGKLDLSVLVRIPREMVDLDKYSLKKGDVLFNNTNSKELVGRAALVQEDLNCGFSNHITRLRVKENLVFPQWLTLVLNYLWSKEYFLKHCRKWIGQAGINTSMLKSIKIPVPPLEEQRRIVARIEELLSRVEEAKRLRKQAREETEKIMQVALHKVFSRAEKEGWKPVKLKEICKINPPKSEVRELPDNLKVTFVPMHTVSEITGKIENPEVRLLCEVRKGYTYFKENDILFAKITPCMENGKCAIARNLVNGIGFGSTEFHVLRPMQNVTSEWVYYFIQQKSFREEAKKYMTGSVGQQRVPADFLENTKIPLPPLEDQKKTVAYLDRVKAIVNFLNVLQQRTEEELEKLVPAILDKAFRGVLI</sequence>
<dbReference type="Gene3D" id="3.90.220.20">
    <property type="entry name" value="DNA methylase specificity domains"/>
    <property type="match status" value="2"/>
</dbReference>
<evidence type="ECO:0000259" key="5">
    <source>
        <dbReference type="Pfam" id="PF01420"/>
    </source>
</evidence>
<feature type="coiled-coil region" evidence="4">
    <location>
        <begin position="179"/>
        <end position="216"/>
    </location>
</feature>
<dbReference type="SUPFAM" id="SSF116734">
    <property type="entry name" value="DNA methylase specificity domain"/>
    <property type="match status" value="2"/>
</dbReference>
<dbReference type="InterPro" id="IPR000055">
    <property type="entry name" value="Restrct_endonuc_typeI_TRD"/>
</dbReference>
<keyword evidence="3" id="KW-0238">DNA-binding</keyword>
<dbReference type="CDD" id="cd17526">
    <property type="entry name" value="RMtype1_S_Cje2232P-TRD2-CR2_like"/>
    <property type="match status" value="1"/>
</dbReference>
<keyword evidence="2" id="KW-0680">Restriction system</keyword>